<organism evidence="2 3">
    <name type="scientific">Labrys neptuniae</name>
    <dbReference type="NCBI Taxonomy" id="376174"/>
    <lineage>
        <taxon>Bacteria</taxon>
        <taxon>Pseudomonadati</taxon>
        <taxon>Pseudomonadota</taxon>
        <taxon>Alphaproteobacteria</taxon>
        <taxon>Hyphomicrobiales</taxon>
        <taxon>Xanthobacteraceae</taxon>
        <taxon>Labrys</taxon>
    </lineage>
</organism>
<evidence type="ECO:0000256" key="1">
    <source>
        <dbReference type="SAM" id="Phobius"/>
    </source>
</evidence>
<feature type="transmembrane region" description="Helical" evidence="1">
    <location>
        <begin position="12"/>
        <end position="32"/>
    </location>
</feature>
<gene>
    <name evidence="2" type="ORF">ACETRX_23910</name>
</gene>
<dbReference type="EMBL" id="JBHGPK010000013">
    <property type="protein sequence ID" value="MFC2252704.1"/>
    <property type="molecule type" value="Genomic_DNA"/>
</dbReference>
<evidence type="ECO:0000313" key="3">
    <source>
        <dbReference type="Proteomes" id="UP001595190"/>
    </source>
</evidence>
<dbReference type="RefSeq" id="WP_394313375.1">
    <property type="nucleotide sequence ID" value="NZ_JBHGPK010000013.1"/>
</dbReference>
<protein>
    <recommendedName>
        <fullName evidence="4">MFS transporter</fullName>
    </recommendedName>
</protein>
<keyword evidence="1" id="KW-0472">Membrane</keyword>
<comment type="caution">
    <text evidence="2">The sequence shown here is derived from an EMBL/GenBank/DDBJ whole genome shotgun (WGS) entry which is preliminary data.</text>
</comment>
<name>A0ABV6ZKL0_9HYPH</name>
<accession>A0ABV6ZKL0</accession>
<evidence type="ECO:0008006" key="4">
    <source>
        <dbReference type="Google" id="ProtNLM"/>
    </source>
</evidence>
<reference evidence="2 3" key="1">
    <citation type="submission" date="2024-09" db="EMBL/GenBank/DDBJ databases">
        <title>Description of Labrys sedimenti sp. nov., isolated from a diclofenac-degrading enrichment culture, and genome-based reclassification of Labrys portucalensis as a later heterotypic synonym of Labrys neptuniae.</title>
        <authorList>
            <person name="Tancsics A."/>
            <person name="Csepanyi A."/>
        </authorList>
    </citation>
    <scope>NUCLEOTIDE SEQUENCE [LARGE SCALE GENOMIC DNA]</scope>
    <source>
        <strain evidence="2 3">LMG 23412</strain>
    </source>
</reference>
<sequence length="53" mass="5122">MAPPLLLPRSTTAWPAVAAVVASGIAASLQVGKTLIAAPMLQADLGLGLGAIG</sequence>
<keyword evidence="1" id="KW-1133">Transmembrane helix</keyword>
<proteinExistence type="predicted"/>
<dbReference type="Proteomes" id="UP001595190">
    <property type="component" value="Unassembled WGS sequence"/>
</dbReference>
<keyword evidence="1" id="KW-0812">Transmembrane</keyword>
<evidence type="ECO:0000313" key="2">
    <source>
        <dbReference type="EMBL" id="MFC2252704.1"/>
    </source>
</evidence>